<feature type="compositionally biased region" description="Basic and acidic residues" evidence="1">
    <location>
        <begin position="421"/>
        <end position="436"/>
    </location>
</feature>
<reference evidence="3 4" key="1">
    <citation type="journal article" date="2008" name="Nature">
        <title>The Phaeodactylum genome reveals the evolutionary history of diatom genomes.</title>
        <authorList>
            <person name="Bowler C."/>
            <person name="Allen A.E."/>
            <person name="Badger J.H."/>
            <person name="Grimwood J."/>
            <person name="Jabbari K."/>
            <person name="Kuo A."/>
            <person name="Maheswari U."/>
            <person name="Martens C."/>
            <person name="Maumus F."/>
            <person name="Otillar R.P."/>
            <person name="Rayko E."/>
            <person name="Salamov A."/>
            <person name="Vandepoele K."/>
            <person name="Beszteri B."/>
            <person name="Gruber A."/>
            <person name="Heijde M."/>
            <person name="Katinka M."/>
            <person name="Mock T."/>
            <person name="Valentin K."/>
            <person name="Verret F."/>
            <person name="Berges J.A."/>
            <person name="Brownlee C."/>
            <person name="Cadoret J.P."/>
            <person name="Chiovitti A."/>
            <person name="Choi C.J."/>
            <person name="Coesel S."/>
            <person name="De Martino A."/>
            <person name="Detter J.C."/>
            <person name="Durkin C."/>
            <person name="Falciatore A."/>
            <person name="Fournet J."/>
            <person name="Haruta M."/>
            <person name="Huysman M.J."/>
            <person name="Jenkins B.D."/>
            <person name="Jiroutova K."/>
            <person name="Jorgensen R.E."/>
            <person name="Joubert Y."/>
            <person name="Kaplan A."/>
            <person name="Kroger N."/>
            <person name="Kroth P.G."/>
            <person name="La Roche J."/>
            <person name="Lindquist E."/>
            <person name="Lommer M."/>
            <person name="Martin-Jezequel V."/>
            <person name="Lopez P.J."/>
            <person name="Lucas S."/>
            <person name="Mangogna M."/>
            <person name="McGinnis K."/>
            <person name="Medlin L.K."/>
            <person name="Montsant A."/>
            <person name="Oudot-Le Secq M.P."/>
            <person name="Napoli C."/>
            <person name="Obornik M."/>
            <person name="Parker M.S."/>
            <person name="Petit J.L."/>
            <person name="Porcel B.M."/>
            <person name="Poulsen N."/>
            <person name="Robison M."/>
            <person name="Rychlewski L."/>
            <person name="Rynearson T.A."/>
            <person name="Schmutz J."/>
            <person name="Shapiro H."/>
            <person name="Siaut M."/>
            <person name="Stanley M."/>
            <person name="Sussman M.R."/>
            <person name="Taylor A.R."/>
            <person name="Vardi A."/>
            <person name="von Dassow P."/>
            <person name="Vyverman W."/>
            <person name="Willis A."/>
            <person name="Wyrwicz L.S."/>
            <person name="Rokhsar D.S."/>
            <person name="Weissenbach J."/>
            <person name="Armbrust E.V."/>
            <person name="Green B.R."/>
            <person name="Van de Peer Y."/>
            <person name="Grigoriev I.V."/>
        </authorList>
    </citation>
    <scope>NUCLEOTIDE SEQUENCE [LARGE SCALE GENOMIC DNA]</scope>
    <source>
        <strain evidence="3 4">CCAP 1055/1</strain>
    </source>
</reference>
<dbReference type="OMA" id="AVEDWEM"/>
<gene>
    <name evidence="3" type="ORF">PHATRDRAFT_34556</name>
</gene>
<evidence type="ECO:0000256" key="1">
    <source>
        <dbReference type="SAM" id="MobiDB-lite"/>
    </source>
</evidence>
<dbReference type="GeneID" id="7199659"/>
<dbReference type="KEGG" id="pti:PHATRDRAFT_34556"/>
<dbReference type="eggNOG" id="ENOG502SKMM">
    <property type="taxonomic scope" value="Eukaryota"/>
</dbReference>
<evidence type="ECO:0000256" key="2">
    <source>
        <dbReference type="SAM" id="Phobius"/>
    </source>
</evidence>
<organism evidence="3 4">
    <name type="scientific">Phaeodactylum tricornutum (strain CCAP 1055/1)</name>
    <dbReference type="NCBI Taxonomy" id="556484"/>
    <lineage>
        <taxon>Eukaryota</taxon>
        <taxon>Sar</taxon>
        <taxon>Stramenopiles</taxon>
        <taxon>Ochrophyta</taxon>
        <taxon>Bacillariophyta</taxon>
        <taxon>Bacillariophyceae</taxon>
        <taxon>Bacillariophycidae</taxon>
        <taxon>Naviculales</taxon>
        <taxon>Phaeodactylaceae</taxon>
        <taxon>Phaeodactylum</taxon>
    </lineage>
</organism>
<name>B7FV64_PHATC</name>
<reference evidence="4" key="2">
    <citation type="submission" date="2008-08" db="EMBL/GenBank/DDBJ databases">
        <authorList>
            <consortium name="Diatom Consortium"/>
            <person name="Grigoriev I."/>
            <person name="Grimwood J."/>
            <person name="Kuo A."/>
            <person name="Otillar R.P."/>
            <person name="Salamov A."/>
            <person name="Detter J.C."/>
            <person name="Lindquist E."/>
            <person name="Shapiro H."/>
            <person name="Lucas S."/>
            <person name="Glavina del Rio T."/>
            <person name="Pitluck S."/>
            <person name="Rokhsar D."/>
            <person name="Bowler C."/>
        </authorList>
    </citation>
    <scope>GENOME REANNOTATION</scope>
    <source>
        <strain evidence="4">CCAP 1055/1</strain>
    </source>
</reference>
<keyword evidence="2" id="KW-1133">Transmembrane helix</keyword>
<dbReference type="Proteomes" id="UP000000759">
    <property type="component" value="Chromosome 5"/>
</dbReference>
<feature type="transmembrane region" description="Helical" evidence="2">
    <location>
        <begin position="7"/>
        <end position="25"/>
    </location>
</feature>
<dbReference type="HOGENOM" id="CLU_629261_0_0_1"/>
<sequence length="436" mass="49371">MPVRLSILIRILGITAGAYVWGFSLSPTARKYWTSSYRRARCGPGLGLQWSPLQAMSNEDSSPSLSNNQTSLTEEDLPADLVVTLQQASNETRDLVRETLRQLAQLSLKDYEWRAGVFLSNQADRLVEESIARMRGDTPTYVRPMDATESALGPLGRWEKTSVEWLSRVFDEEGRRAQQIVNSNGELVRPIQLVQGANLTDVELGPLGYLEKTVVDFLQSIRDSETARVQTQTLRPKDLEEAVRGPLGQLELAAVNALREIRESERLRMQQTAVRGGDVVRPMDVPGPLGEFERQVAEIVRGEQRRANERKDRIVRPKDASRRGPLGEVELQATQVLDALSKEETTRFRNIQKWLSEKRPMESNRESIWGFLEALVVGILKGPQLLWNVLERVRELLASEPLNATDQQILAEQNNKQKQPQRSDEKGNSDAKDWQR</sequence>
<keyword evidence="2" id="KW-0472">Membrane</keyword>
<keyword evidence="2" id="KW-0812">Transmembrane</keyword>
<dbReference type="AlphaFoldDB" id="B7FV64"/>
<dbReference type="EMBL" id="CM000608">
    <property type="protein sequence ID" value="EEC49569.1"/>
    <property type="molecule type" value="Genomic_DNA"/>
</dbReference>
<proteinExistence type="predicted"/>
<dbReference type="RefSeq" id="XP_002178871.1">
    <property type="nucleotide sequence ID" value="XM_002178835.1"/>
</dbReference>
<accession>B7FV64</accession>
<feature type="compositionally biased region" description="Polar residues" evidence="1">
    <location>
        <begin position="406"/>
        <end position="420"/>
    </location>
</feature>
<protein>
    <submittedName>
        <fullName evidence="3">Uncharacterized protein</fullName>
    </submittedName>
</protein>
<dbReference type="OrthoDB" id="196037at2759"/>
<feature type="region of interest" description="Disordered" evidence="1">
    <location>
        <begin position="406"/>
        <end position="436"/>
    </location>
</feature>
<dbReference type="PaxDb" id="2850-Phatr34556"/>
<keyword evidence="4" id="KW-1185">Reference proteome</keyword>
<evidence type="ECO:0000313" key="4">
    <source>
        <dbReference type="Proteomes" id="UP000000759"/>
    </source>
</evidence>
<dbReference type="InParanoid" id="B7FV64"/>
<evidence type="ECO:0000313" key="3">
    <source>
        <dbReference type="EMBL" id="EEC49569.1"/>
    </source>
</evidence>